<feature type="region of interest" description="Disordered" evidence="1">
    <location>
        <begin position="242"/>
        <end position="360"/>
    </location>
</feature>
<protein>
    <recommendedName>
        <fullName evidence="4">RRM domain-containing protein</fullName>
    </recommendedName>
</protein>
<organism evidence="2 3">
    <name type="scientific">Venturia inaequalis</name>
    <name type="common">Apple scab fungus</name>
    <dbReference type="NCBI Taxonomy" id="5025"/>
    <lineage>
        <taxon>Eukaryota</taxon>
        <taxon>Fungi</taxon>
        <taxon>Dikarya</taxon>
        <taxon>Ascomycota</taxon>
        <taxon>Pezizomycotina</taxon>
        <taxon>Dothideomycetes</taxon>
        <taxon>Pleosporomycetidae</taxon>
        <taxon>Venturiales</taxon>
        <taxon>Venturiaceae</taxon>
        <taxon>Venturia</taxon>
    </lineage>
</organism>
<proteinExistence type="predicted"/>
<evidence type="ECO:0000313" key="2">
    <source>
        <dbReference type="EMBL" id="KAE9987844.1"/>
    </source>
</evidence>
<evidence type="ECO:0000313" key="3">
    <source>
        <dbReference type="Proteomes" id="UP000447873"/>
    </source>
</evidence>
<reference evidence="2 3" key="1">
    <citation type="submission" date="2018-12" db="EMBL/GenBank/DDBJ databases">
        <title>Venturia inaequalis Genome Resource.</title>
        <authorList>
            <person name="Lichtner F.J."/>
        </authorList>
    </citation>
    <scope>NUCLEOTIDE SEQUENCE [LARGE SCALE GENOMIC DNA]</scope>
    <source>
        <strain evidence="2 3">120213</strain>
    </source>
</reference>
<feature type="compositionally biased region" description="Polar residues" evidence="1">
    <location>
        <begin position="307"/>
        <end position="316"/>
    </location>
</feature>
<name>A0A8H3VJ53_VENIN</name>
<evidence type="ECO:0000256" key="1">
    <source>
        <dbReference type="SAM" id="MobiDB-lite"/>
    </source>
</evidence>
<sequence length="360" mass="38288">MPAKGEASAFNAIIQAEREKKKNQLLADKIFGSGKRSSLPGPGNGNGRKAPTGPATLASRSGITKSSAGPKPNAGPNGARYPTTFKQVAKEGRVGNQQRAVSTPQLNRRNQILTDAFSGGGNAPHNLRNQIRPESPAFAMMKGAPRTQGGINIRGMGETPSTHTIIAQNFATGTTAADIEAVLAPDPTEDGLISCRLLASNPTVIAELVLSKLSTADSIIATFNNKKADGRLLHVYLQNPTPDVRRGRAAPTSAPAPVKASDSEMMDVEETRAYEDRRRTQEKAYTPPRGDRARAQPAIQDGRFGFSDNNPSSEASYQDDRRQPQYGRRGGARGGSDRGGDRYDGGLVSDSMIAPARADR</sequence>
<dbReference type="EMBL" id="WNWS01000013">
    <property type="protein sequence ID" value="KAE9987844.1"/>
    <property type="molecule type" value="Genomic_DNA"/>
</dbReference>
<feature type="region of interest" description="Disordered" evidence="1">
    <location>
        <begin position="19"/>
        <end position="82"/>
    </location>
</feature>
<feature type="compositionally biased region" description="Basic and acidic residues" evidence="1">
    <location>
        <begin position="269"/>
        <end position="282"/>
    </location>
</feature>
<dbReference type="Proteomes" id="UP000447873">
    <property type="component" value="Unassembled WGS sequence"/>
</dbReference>
<gene>
    <name evidence="2" type="ORF">EG328_001270</name>
</gene>
<comment type="caution">
    <text evidence="2">The sequence shown here is derived from an EMBL/GenBank/DDBJ whole genome shotgun (WGS) entry which is preliminary data.</text>
</comment>
<dbReference type="AlphaFoldDB" id="A0A8H3VJ53"/>
<feature type="compositionally biased region" description="Basic and acidic residues" evidence="1">
    <location>
        <begin position="335"/>
        <end position="344"/>
    </location>
</feature>
<feature type="compositionally biased region" description="Polar residues" evidence="1">
    <location>
        <begin position="58"/>
        <end position="67"/>
    </location>
</feature>
<accession>A0A8H3VJ53</accession>
<evidence type="ECO:0008006" key="4">
    <source>
        <dbReference type="Google" id="ProtNLM"/>
    </source>
</evidence>